<evidence type="ECO:0000256" key="4">
    <source>
        <dbReference type="PROSITE-ProRule" id="PRU00175"/>
    </source>
</evidence>
<comment type="caution">
    <text evidence="7">The sequence shown here is derived from an EMBL/GenBank/DDBJ whole genome shotgun (WGS) entry which is preliminary data.</text>
</comment>
<gene>
    <name evidence="7" type="ORF">EG327_001403</name>
</gene>
<evidence type="ECO:0000256" key="5">
    <source>
        <dbReference type="SAM" id="MobiDB-lite"/>
    </source>
</evidence>
<dbReference type="Proteomes" id="UP000490939">
    <property type="component" value="Unassembled WGS sequence"/>
</dbReference>
<evidence type="ECO:0000313" key="7">
    <source>
        <dbReference type="EMBL" id="KAE9990450.1"/>
    </source>
</evidence>
<dbReference type="InterPro" id="IPR017907">
    <property type="entry name" value="Znf_RING_CS"/>
</dbReference>
<dbReference type="InterPro" id="IPR013083">
    <property type="entry name" value="Znf_RING/FYVE/PHD"/>
</dbReference>
<evidence type="ECO:0000256" key="2">
    <source>
        <dbReference type="ARBA" id="ARBA00022771"/>
    </source>
</evidence>
<reference evidence="7 8" key="1">
    <citation type="submission" date="2019-07" db="EMBL/GenBank/DDBJ databases">
        <title>Venturia inaequalis Genome Resource.</title>
        <authorList>
            <person name="Lichtner F.J."/>
        </authorList>
    </citation>
    <scope>NUCLEOTIDE SEQUENCE [LARGE SCALE GENOMIC DNA]</scope>
    <source>
        <strain evidence="7 8">DMI_063113</strain>
    </source>
</reference>
<keyword evidence="2 4" id="KW-0863">Zinc-finger</keyword>
<keyword evidence="3" id="KW-0862">Zinc</keyword>
<dbReference type="GO" id="GO:0008270">
    <property type="term" value="F:zinc ion binding"/>
    <property type="evidence" value="ECO:0007669"/>
    <property type="project" value="UniProtKB-KW"/>
</dbReference>
<accession>A0A8H3VM33</accession>
<dbReference type="Pfam" id="PF13445">
    <property type="entry name" value="zf-RING_UBOX"/>
    <property type="match status" value="1"/>
</dbReference>
<dbReference type="Gene3D" id="3.30.40.10">
    <property type="entry name" value="Zinc/RING finger domain, C3HC4 (zinc finger)"/>
    <property type="match status" value="1"/>
</dbReference>
<feature type="region of interest" description="Disordered" evidence="5">
    <location>
        <begin position="1"/>
        <end position="21"/>
    </location>
</feature>
<keyword evidence="1" id="KW-0479">Metal-binding</keyword>
<dbReference type="SUPFAM" id="SSF57850">
    <property type="entry name" value="RING/U-box"/>
    <property type="match status" value="1"/>
</dbReference>
<keyword evidence="8" id="KW-1185">Reference proteome</keyword>
<evidence type="ECO:0000313" key="8">
    <source>
        <dbReference type="Proteomes" id="UP000490939"/>
    </source>
</evidence>
<organism evidence="7 8">
    <name type="scientific">Venturia inaequalis</name>
    <name type="common">Apple scab fungus</name>
    <dbReference type="NCBI Taxonomy" id="5025"/>
    <lineage>
        <taxon>Eukaryota</taxon>
        <taxon>Fungi</taxon>
        <taxon>Dikarya</taxon>
        <taxon>Ascomycota</taxon>
        <taxon>Pezizomycotina</taxon>
        <taxon>Dothideomycetes</taxon>
        <taxon>Pleosporomycetidae</taxon>
        <taxon>Venturiales</taxon>
        <taxon>Venturiaceae</taxon>
        <taxon>Venturia</taxon>
    </lineage>
</organism>
<dbReference type="InterPro" id="IPR001841">
    <property type="entry name" value="Znf_RING"/>
</dbReference>
<name>A0A8H3VM33_VENIN</name>
<evidence type="ECO:0000256" key="1">
    <source>
        <dbReference type="ARBA" id="ARBA00022723"/>
    </source>
</evidence>
<feature type="compositionally biased region" description="Acidic residues" evidence="5">
    <location>
        <begin position="1"/>
        <end position="20"/>
    </location>
</feature>
<feature type="domain" description="RING-type" evidence="6">
    <location>
        <begin position="53"/>
        <end position="101"/>
    </location>
</feature>
<evidence type="ECO:0000259" key="6">
    <source>
        <dbReference type="PROSITE" id="PS50089"/>
    </source>
</evidence>
<dbReference type="EMBL" id="WNWR01000137">
    <property type="protein sequence ID" value="KAE9990450.1"/>
    <property type="molecule type" value="Genomic_DNA"/>
</dbReference>
<dbReference type="AlphaFoldDB" id="A0A8H3VM33"/>
<dbReference type="InterPro" id="IPR027370">
    <property type="entry name" value="Znf-RING_euk"/>
</dbReference>
<sequence>MEENLEVWEEEWTADDEGEEQQERRARRLGFLPSARLRELEVSLHDVCDVKKCESCKLKESSGLLERETAAILRCGHVFCQQCISNDRETPRDARYCPKCTAKFRSMYVLNGQGKLVRWSIGGNREKNAGRNRGREEEGKKENLEGQRLRRPMMLSKLKVTIMAFRALIHHVQQLGCGKSL</sequence>
<dbReference type="SMART" id="SM00184">
    <property type="entry name" value="RING"/>
    <property type="match status" value="1"/>
</dbReference>
<feature type="region of interest" description="Disordered" evidence="5">
    <location>
        <begin position="124"/>
        <end position="143"/>
    </location>
</feature>
<proteinExistence type="predicted"/>
<dbReference type="PROSITE" id="PS50089">
    <property type="entry name" value="ZF_RING_2"/>
    <property type="match status" value="1"/>
</dbReference>
<dbReference type="PROSITE" id="PS00518">
    <property type="entry name" value="ZF_RING_1"/>
    <property type="match status" value="1"/>
</dbReference>
<evidence type="ECO:0000256" key="3">
    <source>
        <dbReference type="ARBA" id="ARBA00022833"/>
    </source>
</evidence>
<protein>
    <recommendedName>
        <fullName evidence="6">RING-type domain-containing protein</fullName>
    </recommendedName>
</protein>